<evidence type="ECO:0000256" key="2">
    <source>
        <dbReference type="ARBA" id="ARBA00006484"/>
    </source>
</evidence>
<keyword evidence="3" id="KW-0560">Oxidoreductase</keyword>
<dbReference type="Gene3D" id="3.40.50.720">
    <property type="entry name" value="NAD(P)-binding Rossmann-like Domain"/>
    <property type="match status" value="1"/>
</dbReference>
<dbReference type="Proteomes" id="UP001202328">
    <property type="component" value="Unassembled WGS sequence"/>
</dbReference>
<dbReference type="NCBIfam" id="NF004825">
    <property type="entry name" value="PRK06181.1"/>
    <property type="match status" value="1"/>
</dbReference>
<dbReference type="AlphaFoldDB" id="A0AAD4SZ34"/>
<dbReference type="EMBL" id="JAJJMB010007553">
    <property type="protein sequence ID" value="KAI3929970.1"/>
    <property type="molecule type" value="Genomic_DNA"/>
</dbReference>
<gene>
    <name evidence="6" type="ORF">MKW98_004124</name>
</gene>
<name>A0AAD4SZ34_9MAGN</name>
<keyword evidence="5" id="KW-0472">Membrane</keyword>
<sequence length="355" mass="39351">MELIHVIMDIVVPPIILISLLIAIPLNLVNNLVSFIRRSFSLEDLSGKVVLITGASSGIGEFLAYAYAKKGARLVLVARRENRLREVAEKAKKHGSPDVLVCAADVSKVEDCKRFVQDAIDHFGCLDHLVNNAGVTSGYTFEDTTDITTPMNLMNVNFWGSVYPTHFAVPHLKKSKGKIVVIASLASWLYSPQMIFYGASKAAMMNFFETLRVELGSAVKITIVSPGFIESEMTQGKHLTNDGSMQVDPEKRDSLVGMFPVRGGFECAKTIVHGVRRGDRNITDPSWFRILYICKVFVSEVVEWFFSVLFVPQPGVTENSTLTKRILDFTGMKKYIYPSSIDSSATPSATDVKRK</sequence>
<keyword evidence="5" id="KW-1133">Transmembrane helix</keyword>
<dbReference type="GO" id="GO:0016020">
    <property type="term" value="C:membrane"/>
    <property type="evidence" value="ECO:0007669"/>
    <property type="project" value="UniProtKB-SubCell"/>
</dbReference>
<reference evidence="6" key="1">
    <citation type="submission" date="2022-04" db="EMBL/GenBank/DDBJ databases">
        <title>A functionally conserved STORR gene fusion in Papaver species that diverged 16.8 million years ago.</title>
        <authorList>
            <person name="Catania T."/>
        </authorList>
    </citation>
    <scope>NUCLEOTIDE SEQUENCE</scope>
    <source>
        <strain evidence="6">S-188037</strain>
    </source>
</reference>
<dbReference type="GO" id="GO:0016491">
    <property type="term" value="F:oxidoreductase activity"/>
    <property type="evidence" value="ECO:0007669"/>
    <property type="project" value="UniProtKB-KW"/>
</dbReference>
<dbReference type="PANTHER" id="PTHR43391:SF89">
    <property type="entry name" value="11-BETA-HYDROXYSTEROID DEHYDROGENASE 1A-RELATED"/>
    <property type="match status" value="1"/>
</dbReference>
<dbReference type="PRINTS" id="PR00080">
    <property type="entry name" value="SDRFAMILY"/>
</dbReference>
<dbReference type="InterPro" id="IPR020904">
    <property type="entry name" value="Sc_DH/Rdtase_CS"/>
</dbReference>
<feature type="transmembrane region" description="Helical" evidence="5">
    <location>
        <begin position="7"/>
        <end position="29"/>
    </location>
</feature>
<keyword evidence="7" id="KW-1185">Reference proteome</keyword>
<dbReference type="PANTHER" id="PTHR43391">
    <property type="entry name" value="RETINOL DEHYDROGENASE-RELATED"/>
    <property type="match status" value="1"/>
</dbReference>
<dbReference type="GO" id="GO:0005829">
    <property type="term" value="C:cytosol"/>
    <property type="evidence" value="ECO:0007669"/>
    <property type="project" value="TreeGrafter"/>
</dbReference>
<keyword evidence="5" id="KW-0812">Transmembrane</keyword>
<proteinExistence type="inferred from homology"/>
<dbReference type="PRINTS" id="PR00081">
    <property type="entry name" value="GDHRDH"/>
</dbReference>
<dbReference type="PROSITE" id="PS00061">
    <property type="entry name" value="ADH_SHORT"/>
    <property type="match status" value="1"/>
</dbReference>
<dbReference type="Pfam" id="PF00106">
    <property type="entry name" value="adh_short"/>
    <property type="match status" value="1"/>
</dbReference>
<evidence type="ECO:0000256" key="1">
    <source>
        <dbReference type="ARBA" id="ARBA00004606"/>
    </source>
</evidence>
<accession>A0AAD4SZ34</accession>
<evidence type="ECO:0000313" key="6">
    <source>
        <dbReference type="EMBL" id="KAI3929970.1"/>
    </source>
</evidence>
<dbReference type="InterPro" id="IPR002347">
    <property type="entry name" value="SDR_fam"/>
</dbReference>
<comment type="caution">
    <text evidence="6">The sequence shown here is derived from an EMBL/GenBank/DDBJ whole genome shotgun (WGS) entry which is preliminary data.</text>
</comment>
<evidence type="ECO:0000313" key="7">
    <source>
        <dbReference type="Proteomes" id="UP001202328"/>
    </source>
</evidence>
<organism evidence="6 7">
    <name type="scientific">Papaver atlanticum</name>
    <dbReference type="NCBI Taxonomy" id="357466"/>
    <lineage>
        <taxon>Eukaryota</taxon>
        <taxon>Viridiplantae</taxon>
        <taxon>Streptophyta</taxon>
        <taxon>Embryophyta</taxon>
        <taxon>Tracheophyta</taxon>
        <taxon>Spermatophyta</taxon>
        <taxon>Magnoliopsida</taxon>
        <taxon>Ranunculales</taxon>
        <taxon>Papaveraceae</taxon>
        <taxon>Papaveroideae</taxon>
        <taxon>Papaver</taxon>
    </lineage>
</organism>
<feature type="transmembrane region" description="Helical" evidence="5">
    <location>
        <begin position="49"/>
        <end position="68"/>
    </location>
</feature>
<evidence type="ECO:0000256" key="5">
    <source>
        <dbReference type="SAM" id="Phobius"/>
    </source>
</evidence>
<comment type="similarity">
    <text evidence="2 4">Belongs to the short-chain dehydrogenases/reductases (SDR) family.</text>
</comment>
<dbReference type="SUPFAM" id="SSF51735">
    <property type="entry name" value="NAD(P)-binding Rossmann-fold domains"/>
    <property type="match status" value="1"/>
</dbReference>
<dbReference type="InterPro" id="IPR036291">
    <property type="entry name" value="NAD(P)-bd_dom_sf"/>
</dbReference>
<evidence type="ECO:0000256" key="4">
    <source>
        <dbReference type="RuleBase" id="RU000363"/>
    </source>
</evidence>
<evidence type="ECO:0000256" key="3">
    <source>
        <dbReference type="ARBA" id="ARBA00023002"/>
    </source>
</evidence>
<protein>
    <submittedName>
        <fullName evidence="6">Uncharacterized protein</fullName>
    </submittedName>
</protein>
<comment type="subcellular location">
    <subcellularLocation>
        <location evidence="1">Membrane</location>
        <topology evidence="1">Single-pass type II membrane protein</topology>
    </subcellularLocation>
</comment>